<evidence type="ECO:0000256" key="12">
    <source>
        <dbReference type="ARBA" id="ARBA00023012"/>
    </source>
</evidence>
<dbReference type="InterPro" id="IPR036097">
    <property type="entry name" value="HisK_dim/P_sf"/>
</dbReference>
<dbReference type="Pfam" id="PF00512">
    <property type="entry name" value="HisKA"/>
    <property type="match status" value="1"/>
</dbReference>
<dbReference type="InterPro" id="IPR036890">
    <property type="entry name" value="HATPase_C_sf"/>
</dbReference>
<evidence type="ECO:0000256" key="14">
    <source>
        <dbReference type="RuleBase" id="RU364088"/>
    </source>
</evidence>
<dbReference type="InterPro" id="IPR005467">
    <property type="entry name" value="His_kinase_dom"/>
</dbReference>
<keyword evidence="5" id="KW-0597">Phosphoprotein</keyword>
<dbReference type="InterPro" id="IPR003594">
    <property type="entry name" value="HATPase_dom"/>
</dbReference>
<evidence type="ECO:0000256" key="8">
    <source>
        <dbReference type="ARBA" id="ARBA00022741"/>
    </source>
</evidence>
<dbReference type="Gene3D" id="6.10.340.10">
    <property type="match status" value="1"/>
</dbReference>
<dbReference type="SUPFAM" id="SSF158472">
    <property type="entry name" value="HAMP domain-like"/>
    <property type="match status" value="1"/>
</dbReference>
<dbReference type="SUPFAM" id="SSF47384">
    <property type="entry name" value="Homodimeric domain of signal transducing histidine kinase"/>
    <property type="match status" value="1"/>
</dbReference>
<sequence length="467" mass="51373">MRFSHLSLTARMSLMFMSVVIAVLAAAGLGFNMLSQHHFKMLDQQALSEKLESTRYILDNAKGANLAAELPQLRALLGAHQDLLATILSGDGTVLFSAPAAVKIPDIAKRAEAGMWDWQDGEHTYQGVTAKIQVTGQPQPLTAILALDVTSHAHFLDNLQRWFWIGLTLSALVSAALGWAVARSGLGPLRQVTQVATAMSARSLQERIPLGPVPQELQQLVLSFNAMLARLEDSFVRLSNFSADIAHELRTPLSNLMTHTEVVLSQKRDTEAYEENLYANLEDLKRMSRMIDDMLFLAKADNGLIVPERTDIELADVAVKLADYYRLLAEERDIRIAVTGTGRAQGDRLMLYRAISNLLSNALRYTPPGQTIALRIHQTADTANLSIENPGGTIAPEHLAKLFDRFYRVDPARREGSPSNAGLGLAITRSIIEAHKGRIWCTSVEGLTGFHIELPRLPTMVDASVRA</sequence>
<dbReference type="InterPro" id="IPR006290">
    <property type="entry name" value="CztS_silS_copS"/>
</dbReference>
<dbReference type="InterPro" id="IPR003661">
    <property type="entry name" value="HisK_dim/P_dom"/>
</dbReference>
<evidence type="ECO:0000256" key="9">
    <source>
        <dbReference type="ARBA" id="ARBA00022777"/>
    </source>
</evidence>
<name>A0ABQ2AIY5_9PSED</name>
<dbReference type="InterPro" id="IPR050428">
    <property type="entry name" value="TCS_sensor_his_kinase"/>
</dbReference>
<feature type="domain" description="Histidine kinase" evidence="15">
    <location>
        <begin position="244"/>
        <end position="458"/>
    </location>
</feature>
<comment type="catalytic activity">
    <reaction evidence="1 14">
        <text>ATP + protein L-histidine = ADP + protein N-phospho-L-histidine.</text>
        <dbReference type="EC" id="2.7.13.3"/>
    </reaction>
</comment>
<dbReference type="CDD" id="cd00082">
    <property type="entry name" value="HisKA"/>
    <property type="match status" value="1"/>
</dbReference>
<evidence type="ECO:0000256" key="6">
    <source>
        <dbReference type="ARBA" id="ARBA00022679"/>
    </source>
</evidence>
<dbReference type="SUPFAM" id="SSF55874">
    <property type="entry name" value="ATPase domain of HSP90 chaperone/DNA topoisomerase II/histidine kinase"/>
    <property type="match status" value="1"/>
</dbReference>
<protein>
    <recommendedName>
        <fullName evidence="14">Sensor protein</fullName>
        <ecNumber evidence="14">2.7.13.3</ecNumber>
    </recommendedName>
</protein>
<evidence type="ECO:0000256" key="4">
    <source>
        <dbReference type="ARBA" id="ARBA00022519"/>
    </source>
</evidence>
<keyword evidence="13 14" id="KW-0472">Membrane</keyword>
<feature type="transmembrane region" description="Helical" evidence="14">
    <location>
        <begin position="12"/>
        <end position="34"/>
    </location>
</feature>
<dbReference type="Pfam" id="PF00672">
    <property type="entry name" value="HAMP"/>
    <property type="match status" value="1"/>
</dbReference>
<dbReference type="PANTHER" id="PTHR45436">
    <property type="entry name" value="SENSOR HISTIDINE KINASE YKOH"/>
    <property type="match status" value="1"/>
</dbReference>
<keyword evidence="7 14" id="KW-0812">Transmembrane</keyword>
<reference evidence="18" key="1">
    <citation type="journal article" date="2019" name="Int. J. Syst. Evol. Microbiol.">
        <title>The Global Catalogue of Microorganisms (GCM) 10K type strain sequencing project: providing services to taxonomists for standard genome sequencing and annotation.</title>
        <authorList>
            <consortium name="The Broad Institute Genomics Platform"/>
            <consortium name="The Broad Institute Genome Sequencing Center for Infectious Disease"/>
            <person name="Wu L."/>
            <person name="Ma J."/>
        </authorList>
    </citation>
    <scope>NUCLEOTIDE SEQUENCE [LARGE SCALE GENOMIC DNA]</scope>
    <source>
        <strain evidence="18">CCM 8778</strain>
    </source>
</reference>
<keyword evidence="12 14" id="KW-0902">Two-component regulatory system</keyword>
<evidence type="ECO:0000256" key="10">
    <source>
        <dbReference type="ARBA" id="ARBA00022840"/>
    </source>
</evidence>
<keyword evidence="4 14" id="KW-0997">Cell inner membrane</keyword>
<evidence type="ECO:0000256" key="5">
    <source>
        <dbReference type="ARBA" id="ARBA00022553"/>
    </source>
</evidence>
<feature type="transmembrane region" description="Helical" evidence="14">
    <location>
        <begin position="162"/>
        <end position="182"/>
    </location>
</feature>
<comment type="function">
    <text evidence="14">Member of a two-component regulatory system.</text>
</comment>
<dbReference type="Gene3D" id="3.30.565.10">
    <property type="entry name" value="Histidine kinase-like ATPase, C-terminal domain"/>
    <property type="match status" value="1"/>
</dbReference>
<keyword evidence="3 14" id="KW-1003">Cell membrane</keyword>
<keyword evidence="10 14" id="KW-0067">ATP-binding</keyword>
<dbReference type="InterPro" id="IPR003660">
    <property type="entry name" value="HAMP_dom"/>
</dbReference>
<evidence type="ECO:0000256" key="13">
    <source>
        <dbReference type="ARBA" id="ARBA00023136"/>
    </source>
</evidence>
<keyword evidence="6 14" id="KW-0808">Transferase</keyword>
<dbReference type="Pfam" id="PF21085">
    <property type="entry name" value="CusS"/>
    <property type="match status" value="1"/>
</dbReference>
<dbReference type="EMBL" id="BMDE01000003">
    <property type="protein sequence ID" value="GGH92282.1"/>
    <property type="molecule type" value="Genomic_DNA"/>
</dbReference>
<dbReference type="PROSITE" id="PS50109">
    <property type="entry name" value="HIS_KIN"/>
    <property type="match status" value="1"/>
</dbReference>
<gene>
    <name evidence="17" type="ORF">GCM10007363_14210</name>
</gene>
<evidence type="ECO:0000256" key="7">
    <source>
        <dbReference type="ARBA" id="ARBA00022692"/>
    </source>
</evidence>
<keyword evidence="18" id="KW-1185">Reference proteome</keyword>
<evidence type="ECO:0000256" key="11">
    <source>
        <dbReference type="ARBA" id="ARBA00022989"/>
    </source>
</evidence>
<dbReference type="Gene3D" id="1.10.287.130">
    <property type="match status" value="1"/>
</dbReference>
<evidence type="ECO:0000313" key="18">
    <source>
        <dbReference type="Proteomes" id="UP000655550"/>
    </source>
</evidence>
<dbReference type="PANTHER" id="PTHR45436:SF15">
    <property type="entry name" value="SENSOR HISTIDINE KINASE CUSS"/>
    <property type="match status" value="1"/>
</dbReference>
<evidence type="ECO:0000313" key="17">
    <source>
        <dbReference type="EMBL" id="GGH92282.1"/>
    </source>
</evidence>
<dbReference type="SMART" id="SM00387">
    <property type="entry name" value="HATPase_c"/>
    <property type="match status" value="1"/>
</dbReference>
<keyword evidence="9 14" id="KW-0418">Kinase</keyword>
<dbReference type="CDD" id="cd06225">
    <property type="entry name" value="HAMP"/>
    <property type="match status" value="1"/>
</dbReference>
<keyword evidence="8 14" id="KW-0547">Nucleotide-binding</keyword>
<dbReference type="Pfam" id="PF02518">
    <property type="entry name" value="HATPase_c"/>
    <property type="match status" value="1"/>
</dbReference>
<dbReference type="InterPro" id="IPR048590">
    <property type="entry name" value="CusS-like_sensor"/>
</dbReference>
<accession>A0ABQ2AIY5</accession>
<dbReference type="PRINTS" id="PR00344">
    <property type="entry name" value="BCTRLSENSOR"/>
</dbReference>
<evidence type="ECO:0000256" key="3">
    <source>
        <dbReference type="ARBA" id="ARBA00022475"/>
    </source>
</evidence>
<feature type="domain" description="HAMP" evidence="16">
    <location>
        <begin position="183"/>
        <end position="236"/>
    </location>
</feature>
<keyword evidence="11 14" id="KW-1133">Transmembrane helix</keyword>
<dbReference type="NCBIfam" id="TIGR01386">
    <property type="entry name" value="cztS_silS_copS"/>
    <property type="match status" value="1"/>
</dbReference>
<evidence type="ECO:0000259" key="15">
    <source>
        <dbReference type="PROSITE" id="PS50109"/>
    </source>
</evidence>
<comment type="subcellular location">
    <subcellularLocation>
        <location evidence="2">Cell inner membrane</location>
        <topology evidence="2">Multi-pass membrane protein</topology>
    </subcellularLocation>
</comment>
<comment type="caution">
    <text evidence="17">The sequence shown here is derived from an EMBL/GenBank/DDBJ whole genome shotgun (WGS) entry which is preliminary data.</text>
</comment>
<dbReference type="GO" id="GO:0016301">
    <property type="term" value="F:kinase activity"/>
    <property type="evidence" value="ECO:0007669"/>
    <property type="project" value="UniProtKB-KW"/>
</dbReference>
<dbReference type="InterPro" id="IPR004358">
    <property type="entry name" value="Sig_transdc_His_kin-like_C"/>
</dbReference>
<evidence type="ECO:0000256" key="2">
    <source>
        <dbReference type="ARBA" id="ARBA00004429"/>
    </source>
</evidence>
<dbReference type="SMART" id="SM00388">
    <property type="entry name" value="HisKA"/>
    <property type="match status" value="1"/>
</dbReference>
<dbReference type="Proteomes" id="UP000655550">
    <property type="component" value="Unassembled WGS sequence"/>
</dbReference>
<evidence type="ECO:0000259" key="16">
    <source>
        <dbReference type="PROSITE" id="PS50885"/>
    </source>
</evidence>
<evidence type="ECO:0000256" key="1">
    <source>
        <dbReference type="ARBA" id="ARBA00000085"/>
    </source>
</evidence>
<dbReference type="EC" id="2.7.13.3" evidence="14"/>
<dbReference type="SMART" id="SM00304">
    <property type="entry name" value="HAMP"/>
    <property type="match status" value="1"/>
</dbReference>
<dbReference type="PROSITE" id="PS50885">
    <property type="entry name" value="HAMP"/>
    <property type="match status" value="1"/>
</dbReference>
<dbReference type="RefSeq" id="WP_093986762.1">
    <property type="nucleotide sequence ID" value="NZ_BMDE01000003.1"/>
</dbReference>
<proteinExistence type="predicted"/>
<organism evidence="17 18">
    <name type="scientific">Pseudomonas fluvialis</name>
    <dbReference type="NCBI Taxonomy" id="1793966"/>
    <lineage>
        <taxon>Bacteria</taxon>
        <taxon>Pseudomonadati</taxon>
        <taxon>Pseudomonadota</taxon>
        <taxon>Gammaproteobacteria</taxon>
        <taxon>Pseudomonadales</taxon>
        <taxon>Pseudomonadaceae</taxon>
        <taxon>Pseudomonas</taxon>
    </lineage>
</organism>